<sequence>MVTRMLTKRPHTVEGLVLTSSPREGPVRLLILSSLCNPPTPNDSADPEPTHPPLTVVSTRRALCPHQLTTHILMCTTLTILTAQELCFVFCVAYMNRLAKAAVDRVNTLAFIHSRRNLWKNVNEGRQAGVPAAAPWTRPGGVGMGVHRRQAVSKKCSRTTVEEDSTVAREGLEKLQLEDQDLRPMVRYQVRGALEFSGEVMKRNHDVEASQVCYKDSDKVWLYNPQQKKGQSPKLQSPWEGPYTVMECLSDVTFRIIGRRKAQPKAPTTDDTRPYQTGDPGRTQDRIVPENPTMDQEEEHCCLLAELDVTEEGDRSEDVTEAAAPREDSVDIPKIMATVATGMTNALDSFQLWVTQKLKALEDKNSVSGEIS</sequence>
<organism evidence="2 3">
    <name type="scientific">Homarus americanus</name>
    <name type="common">American lobster</name>
    <dbReference type="NCBI Taxonomy" id="6706"/>
    <lineage>
        <taxon>Eukaryota</taxon>
        <taxon>Metazoa</taxon>
        <taxon>Ecdysozoa</taxon>
        <taxon>Arthropoda</taxon>
        <taxon>Crustacea</taxon>
        <taxon>Multicrustacea</taxon>
        <taxon>Malacostraca</taxon>
        <taxon>Eumalacostraca</taxon>
        <taxon>Eucarida</taxon>
        <taxon>Decapoda</taxon>
        <taxon>Pleocyemata</taxon>
        <taxon>Astacidea</taxon>
        <taxon>Nephropoidea</taxon>
        <taxon>Nephropidae</taxon>
        <taxon>Homarus</taxon>
    </lineage>
</organism>
<comment type="caution">
    <text evidence="2">The sequence shown here is derived from an EMBL/GenBank/DDBJ whole genome shotgun (WGS) entry which is preliminary data.</text>
</comment>
<name>A0A8J5MW39_HOMAM</name>
<evidence type="ECO:0000256" key="1">
    <source>
        <dbReference type="SAM" id="MobiDB-lite"/>
    </source>
</evidence>
<gene>
    <name evidence="2" type="ORF">Hamer_G023912</name>
</gene>
<keyword evidence="3" id="KW-1185">Reference proteome</keyword>
<protein>
    <submittedName>
        <fullName evidence="2">Uncharacterized protein</fullName>
    </submittedName>
</protein>
<reference evidence="2" key="1">
    <citation type="journal article" date="2021" name="Sci. Adv.">
        <title>The American lobster genome reveals insights on longevity, neural, and immune adaptations.</title>
        <authorList>
            <person name="Polinski J.M."/>
            <person name="Zimin A.V."/>
            <person name="Clark K.F."/>
            <person name="Kohn A.B."/>
            <person name="Sadowski N."/>
            <person name="Timp W."/>
            <person name="Ptitsyn A."/>
            <person name="Khanna P."/>
            <person name="Romanova D.Y."/>
            <person name="Williams P."/>
            <person name="Greenwood S.J."/>
            <person name="Moroz L.L."/>
            <person name="Walt D.R."/>
            <person name="Bodnar A.G."/>
        </authorList>
    </citation>
    <scope>NUCLEOTIDE SEQUENCE</scope>
    <source>
        <strain evidence="2">GMGI-L3</strain>
    </source>
</reference>
<dbReference type="AlphaFoldDB" id="A0A8J5MW39"/>
<evidence type="ECO:0000313" key="2">
    <source>
        <dbReference type="EMBL" id="KAG7165831.1"/>
    </source>
</evidence>
<feature type="region of interest" description="Disordered" evidence="1">
    <location>
        <begin position="259"/>
        <end position="295"/>
    </location>
</feature>
<dbReference type="EMBL" id="JAHLQT010023345">
    <property type="protein sequence ID" value="KAG7165831.1"/>
    <property type="molecule type" value="Genomic_DNA"/>
</dbReference>
<accession>A0A8J5MW39</accession>
<dbReference type="Proteomes" id="UP000747542">
    <property type="component" value="Unassembled WGS sequence"/>
</dbReference>
<evidence type="ECO:0000313" key="3">
    <source>
        <dbReference type="Proteomes" id="UP000747542"/>
    </source>
</evidence>
<proteinExistence type="predicted"/>